<dbReference type="InterPro" id="IPR012429">
    <property type="entry name" value="HGSNAT_cat"/>
</dbReference>
<evidence type="ECO:0000256" key="1">
    <source>
        <dbReference type="SAM" id="Phobius"/>
    </source>
</evidence>
<name>A0ABW3R7H0_9FLAO</name>
<dbReference type="Proteomes" id="UP001597163">
    <property type="component" value="Unassembled WGS sequence"/>
</dbReference>
<dbReference type="Pfam" id="PF07786">
    <property type="entry name" value="HGSNAT_cat"/>
    <property type="match status" value="1"/>
</dbReference>
<evidence type="ECO:0000313" key="4">
    <source>
        <dbReference type="Proteomes" id="UP001597163"/>
    </source>
</evidence>
<accession>A0ABW3R7H0</accession>
<keyword evidence="1" id="KW-1133">Transmembrane helix</keyword>
<dbReference type="PANTHER" id="PTHR31061:SF24">
    <property type="entry name" value="LD22376P"/>
    <property type="match status" value="1"/>
</dbReference>
<reference evidence="4" key="1">
    <citation type="journal article" date="2019" name="Int. J. Syst. Evol. Microbiol.">
        <title>The Global Catalogue of Microorganisms (GCM) 10K type strain sequencing project: providing services to taxonomists for standard genome sequencing and annotation.</title>
        <authorList>
            <consortium name="The Broad Institute Genomics Platform"/>
            <consortium name="The Broad Institute Genome Sequencing Center for Infectious Disease"/>
            <person name="Wu L."/>
            <person name="Ma J."/>
        </authorList>
    </citation>
    <scope>NUCLEOTIDE SEQUENCE [LARGE SCALE GENOMIC DNA]</scope>
    <source>
        <strain evidence="4">CCUG 63246</strain>
    </source>
</reference>
<feature type="transmembrane region" description="Helical" evidence="1">
    <location>
        <begin position="251"/>
        <end position="273"/>
    </location>
</feature>
<feature type="domain" description="Heparan-alpha-glucosaminide N-acetyltransferase catalytic" evidence="2">
    <location>
        <begin position="6"/>
        <end position="219"/>
    </location>
</feature>
<dbReference type="EMBL" id="JBHTLJ010000001">
    <property type="protein sequence ID" value="MFD1161029.1"/>
    <property type="molecule type" value="Genomic_DNA"/>
</dbReference>
<feature type="transmembrane region" description="Helical" evidence="1">
    <location>
        <begin position="138"/>
        <end position="158"/>
    </location>
</feature>
<evidence type="ECO:0000259" key="2">
    <source>
        <dbReference type="Pfam" id="PF07786"/>
    </source>
</evidence>
<feature type="transmembrane region" description="Helical" evidence="1">
    <location>
        <begin position="224"/>
        <end position="245"/>
    </location>
</feature>
<dbReference type="RefSeq" id="WP_311935332.1">
    <property type="nucleotide sequence ID" value="NZ_JAVSCK010000001.1"/>
</dbReference>
<protein>
    <submittedName>
        <fullName evidence="3">Acyltransferase family protein</fullName>
    </submittedName>
</protein>
<keyword evidence="3" id="KW-0808">Transferase</keyword>
<feature type="transmembrane region" description="Helical" evidence="1">
    <location>
        <begin position="12"/>
        <end position="30"/>
    </location>
</feature>
<feature type="transmembrane region" description="Helical" evidence="1">
    <location>
        <begin position="196"/>
        <end position="217"/>
    </location>
</feature>
<keyword evidence="4" id="KW-1185">Reference proteome</keyword>
<keyword evidence="3" id="KW-0012">Acyltransferase</keyword>
<keyword evidence="1" id="KW-0812">Transmembrane</keyword>
<evidence type="ECO:0000313" key="3">
    <source>
        <dbReference type="EMBL" id="MFD1161029.1"/>
    </source>
</evidence>
<proteinExistence type="predicted"/>
<sequence length="365" mass="41237">MDVKQRIESVDILRGFTIAAMILVNTPGTWSKVYAPLLHANWHGLTPTDLIFPFFLFIVGISISFAYKNKPNKANTYKKIIIRSLKLIGLGLFLGLFLPYPPFVKDFEILRFPGVLQRIGVVFLVSAVLFMNCNWKTLLTIGLSILIGYWLLLGFVPLPDGTLPTFDRAPNNWANYIDLNVLGKHMWKPDYDPEGILSTLPAVATCISGILVGRILAKANFNKLAYLVITAVLLLVSGYVFSIWFPINKAIWSSSFVLVTSGWATLILAFIYYLTDVLQFKIGTVFKYVGSNAITIFFLSSFVSKCFYLIKVTPEQSIHSWLYHTIYVQPFLADKLSSLLYALSVVLFYMALGYVLYKKKIFIKV</sequence>
<feature type="transmembrane region" description="Helical" evidence="1">
    <location>
        <begin position="285"/>
        <end position="310"/>
    </location>
</feature>
<organism evidence="3 4">
    <name type="scientific">Hwangdonia seohaensis</name>
    <dbReference type="NCBI Taxonomy" id="1240727"/>
    <lineage>
        <taxon>Bacteria</taxon>
        <taxon>Pseudomonadati</taxon>
        <taxon>Bacteroidota</taxon>
        <taxon>Flavobacteriia</taxon>
        <taxon>Flavobacteriales</taxon>
        <taxon>Flavobacteriaceae</taxon>
        <taxon>Hwangdonia</taxon>
    </lineage>
</organism>
<dbReference type="GO" id="GO:0016746">
    <property type="term" value="F:acyltransferase activity"/>
    <property type="evidence" value="ECO:0007669"/>
    <property type="project" value="UniProtKB-KW"/>
</dbReference>
<feature type="transmembrane region" description="Helical" evidence="1">
    <location>
        <begin position="50"/>
        <end position="68"/>
    </location>
</feature>
<dbReference type="PANTHER" id="PTHR31061">
    <property type="entry name" value="LD22376P"/>
    <property type="match status" value="1"/>
</dbReference>
<keyword evidence="1" id="KW-0472">Membrane</keyword>
<gene>
    <name evidence="3" type="ORF">ACFQ2E_01285</name>
</gene>
<feature type="transmembrane region" description="Helical" evidence="1">
    <location>
        <begin position="80"/>
        <end position="100"/>
    </location>
</feature>
<comment type="caution">
    <text evidence="3">The sequence shown here is derived from an EMBL/GenBank/DDBJ whole genome shotgun (WGS) entry which is preliminary data.</text>
</comment>
<feature type="transmembrane region" description="Helical" evidence="1">
    <location>
        <begin position="339"/>
        <end position="357"/>
    </location>
</feature>
<feature type="transmembrane region" description="Helical" evidence="1">
    <location>
        <begin position="112"/>
        <end position="131"/>
    </location>
</feature>